<dbReference type="EMBL" id="JBJJXI010000018">
    <property type="protein sequence ID" value="KAL3406741.1"/>
    <property type="molecule type" value="Genomic_DNA"/>
</dbReference>
<feature type="region of interest" description="Disordered" evidence="1">
    <location>
        <begin position="370"/>
        <end position="429"/>
    </location>
</feature>
<reference evidence="2 3" key="1">
    <citation type="journal article" date="2024" name="bioRxiv">
        <title>A reference genome for Trichogramma kaykai: A tiny desert-dwelling parasitoid wasp with competing sex-ratio distorters.</title>
        <authorList>
            <person name="Culotta J."/>
            <person name="Lindsey A.R."/>
        </authorList>
    </citation>
    <scope>NUCLEOTIDE SEQUENCE [LARGE SCALE GENOMIC DNA]</scope>
    <source>
        <strain evidence="2 3">KSX58</strain>
    </source>
</reference>
<dbReference type="InterPro" id="IPR027967">
    <property type="entry name" value="DUF4612"/>
</dbReference>
<comment type="caution">
    <text evidence="2">The sequence shown here is derived from an EMBL/GenBank/DDBJ whole genome shotgun (WGS) entry which is preliminary data.</text>
</comment>
<feature type="compositionally biased region" description="Polar residues" evidence="1">
    <location>
        <begin position="370"/>
        <end position="382"/>
    </location>
</feature>
<evidence type="ECO:0000313" key="2">
    <source>
        <dbReference type="EMBL" id="KAL3406741.1"/>
    </source>
</evidence>
<feature type="compositionally biased region" description="Basic and acidic residues" evidence="1">
    <location>
        <begin position="207"/>
        <end position="217"/>
    </location>
</feature>
<accession>A0ABD2XNK6</accession>
<sequence>MGCGQSKISSDGSKKDKKSKSGSKRNGFSSSLAAFLSKPGAAIACCARAATASAASNGNGNVTTTTTTTATTPVRCCSGGSALLITAYLHQKPLRQKLKQQQQQQQQQRQHGNRCSANNNRKKRATACNNNNSDDNDRNNNNNNNNELAVKENNRRNSAGSSGARMWLRIVKKNIVQFARKFRGSASLTQKENGRNRRPDSGGSEVNRNDANDDKTRRPVVPPGGPLVQQTEVSTSQIDFFRMLDEKIENGPDFDETDDSYSILNLLKSPRAKSLALSTLASLPQTEAATTTTTTTITTSSTSVAGSGGAKRRPSSTPITIKRSSHDADKIDGISSDQRHHHHNQGGGNGTGKIQTANLPKHLLEPIAQSPKSYTSTRTSPPDQDEGQSSSTSSSSSSSKRSSTTATRTSPQQQQQQQQQQSSQSGGCDFGVKIRGRLKGAELLEQCAKESRLAPECDRPVPMVYPYRPDQDSRTYERIHGTSNSCDFAVRIRGRATGAEALEQAIELQQQQQRKRNSSASSSSSSSSSSTSSSSRSSAVSYRREPPENPLVPAFDEKTLAMQRDAESRRQRHRNHKL</sequence>
<feature type="compositionally biased region" description="Low complexity" evidence="1">
    <location>
        <begin position="507"/>
        <end position="541"/>
    </location>
</feature>
<feature type="compositionally biased region" description="Low complexity" evidence="1">
    <location>
        <begin position="99"/>
        <end position="110"/>
    </location>
</feature>
<feature type="region of interest" description="Disordered" evidence="1">
    <location>
        <begin position="507"/>
        <end position="578"/>
    </location>
</feature>
<feature type="region of interest" description="Disordered" evidence="1">
    <location>
        <begin position="95"/>
        <end position="162"/>
    </location>
</feature>
<feature type="compositionally biased region" description="Low complexity" evidence="1">
    <location>
        <begin position="129"/>
        <end position="146"/>
    </location>
</feature>
<feature type="compositionally biased region" description="Low complexity" evidence="1">
    <location>
        <begin position="286"/>
        <end position="305"/>
    </location>
</feature>
<evidence type="ECO:0000313" key="3">
    <source>
        <dbReference type="Proteomes" id="UP001627154"/>
    </source>
</evidence>
<evidence type="ECO:0000256" key="1">
    <source>
        <dbReference type="SAM" id="MobiDB-lite"/>
    </source>
</evidence>
<dbReference type="AlphaFoldDB" id="A0ABD2XNK6"/>
<feature type="region of interest" description="Disordered" evidence="1">
    <location>
        <begin position="286"/>
        <end position="356"/>
    </location>
</feature>
<keyword evidence="3" id="KW-1185">Reference proteome</keyword>
<dbReference type="Pfam" id="PF15389">
    <property type="entry name" value="DUF4612"/>
    <property type="match status" value="1"/>
</dbReference>
<feature type="compositionally biased region" description="Low complexity" evidence="1">
    <location>
        <begin position="1"/>
        <end position="11"/>
    </location>
</feature>
<dbReference type="Proteomes" id="UP001627154">
    <property type="component" value="Unassembled WGS sequence"/>
</dbReference>
<gene>
    <name evidence="2" type="ORF">TKK_000882</name>
</gene>
<feature type="region of interest" description="Disordered" evidence="1">
    <location>
        <begin position="186"/>
        <end position="228"/>
    </location>
</feature>
<name>A0ABD2XNK6_9HYME</name>
<dbReference type="PANTHER" id="PTHR42264">
    <property type="entry name" value="EPHRIN_REC_LIKE DOMAIN-CONTAINING PROTEIN"/>
    <property type="match status" value="1"/>
</dbReference>
<organism evidence="2 3">
    <name type="scientific">Trichogramma kaykai</name>
    <dbReference type="NCBI Taxonomy" id="54128"/>
    <lineage>
        <taxon>Eukaryota</taxon>
        <taxon>Metazoa</taxon>
        <taxon>Ecdysozoa</taxon>
        <taxon>Arthropoda</taxon>
        <taxon>Hexapoda</taxon>
        <taxon>Insecta</taxon>
        <taxon>Pterygota</taxon>
        <taxon>Neoptera</taxon>
        <taxon>Endopterygota</taxon>
        <taxon>Hymenoptera</taxon>
        <taxon>Apocrita</taxon>
        <taxon>Proctotrupomorpha</taxon>
        <taxon>Chalcidoidea</taxon>
        <taxon>Trichogrammatidae</taxon>
        <taxon>Trichogramma</taxon>
    </lineage>
</organism>
<feature type="compositionally biased region" description="Low complexity" evidence="1">
    <location>
        <begin position="388"/>
        <end position="425"/>
    </location>
</feature>
<feature type="region of interest" description="Disordered" evidence="1">
    <location>
        <begin position="1"/>
        <end position="28"/>
    </location>
</feature>
<dbReference type="PANTHER" id="PTHR42264:SF3">
    <property type="entry name" value="F-BOX DOMAIN-CONTAINING PROTEIN-RELATED"/>
    <property type="match status" value="1"/>
</dbReference>
<proteinExistence type="predicted"/>
<feature type="compositionally biased region" description="Basic and acidic residues" evidence="1">
    <location>
        <begin position="555"/>
        <end position="569"/>
    </location>
</feature>
<protein>
    <submittedName>
        <fullName evidence="2">Uncharacterized protein</fullName>
    </submittedName>
</protein>